<accession>A0A3B4E6Y4</accession>
<dbReference type="OMA" id="LHKCHEE"/>
<feature type="region of interest" description="Disordered" evidence="1">
    <location>
        <begin position="212"/>
        <end position="235"/>
    </location>
</feature>
<evidence type="ECO:0000313" key="2">
    <source>
        <dbReference type="Ensembl" id="ENSPNAP00000032382.1"/>
    </source>
</evidence>
<feature type="region of interest" description="Disordered" evidence="1">
    <location>
        <begin position="454"/>
        <end position="473"/>
    </location>
</feature>
<feature type="region of interest" description="Disordered" evidence="1">
    <location>
        <begin position="314"/>
        <end position="345"/>
    </location>
</feature>
<reference evidence="2" key="3">
    <citation type="submission" date="2025-09" db="UniProtKB">
        <authorList>
            <consortium name="Ensembl"/>
        </authorList>
    </citation>
    <scope>IDENTIFICATION</scope>
</reference>
<evidence type="ECO:0000256" key="1">
    <source>
        <dbReference type="SAM" id="MobiDB-lite"/>
    </source>
</evidence>
<dbReference type="Ensembl" id="ENSPNAT00000037293.2">
    <property type="protein sequence ID" value="ENSPNAP00000032382.1"/>
    <property type="gene ID" value="ENSPNAG00000020273.2"/>
</dbReference>
<gene>
    <name evidence="2" type="primary">ATF7IP</name>
</gene>
<sequence>MESFHRERCEDASTRLGVPIFQKHLPTSQALALPDLCSSSSFCKISDETLPYISGIFDETVEPSFISDGPGNNVDHPDRSQLRTLTKSQAAVISGLSSQTKAAYSSWLSAPVENGHSIDLSMSVTSPQNDQKEVTNNTETSPKGESNNITFEKTQELKETSAPGLGPSVGVNNASLETVHEKHLNSTVENFASNTTTEQLNEKLYRTVDLSQSLSDVPKQEPRNEGPAFGEDCEKHGTFTKIPEEASGDLTVDGEQNGSASVNVSAEAGEPSAANPKPADGTFVKHNATTDLTSAEPPTNFKNADVNTTMNMTKPPDSQLPAQSEAGGGAAVDDAPPSGPISSVPVMQSSKMVVCSNRTLDIPDAEIKAEEHQELFRRRNGVSEQEFCLNLDVSHSSMFSLDDTLEMQSRALVTSTPIVLGRGFDRLGCAKLMDVQKRLSVINSIDAQSKDDLVGISEHDGSDPSDSNPVCKSETCSQMKVSTKCTSNSSTSESAVANKPPSKLAVRRKIPQPSCKSNIPKTQILPRPPTSQATSMVAKPNTVSTTQVPDQPEASSSALRSMKRTVQLSKGKNVAPAKNMLTAGTVRTSVATTSSSGCTLTTVSKPVTQAKPSGLQPPGRGRLVFKAPAALVCSAESGHPQPINKPTGLPGIRTRSSLLPGFAQKHASSDALPLAKRKRTDMQHHPSCAEAPASLKPGRGAQKPVMVPVDSKPKKPNTECESCSLLQEKLNTFHQELGEFLQELGRISASCENWLPFQQKFEACLEEFKRLQAEHQ</sequence>
<feature type="region of interest" description="Disordered" evidence="1">
    <location>
        <begin position="118"/>
        <end position="149"/>
    </location>
</feature>
<organism evidence="2 3">
    <name type="scientific">Pygocentrus nattereri</name>
    <name type="common">Red-bellied piranha</name>
    <dbReference type="NCBI Taxonomy" id="42514"/>
    <lineage>
        <taxon>Eukaryota</taxon>
        <taxon>Metazoa</taxon>
        <taxon>Chordata</taxon>
        <taxon>Craniata</taxon>
        <taxon>Vertebrata</taxon>
        <taxon>Euteleostomi</taxon>
        <taxon>Actinopterygii</taxon>
        <taxon>Neopterygii</taxon>
        <taxon>Teleostei</taxon>
        <taxon>Ostariophysi</taxon>
        <taxon>Characiformes</taxon>
        <taxon>Characoidei</taxon>
        <taxon>Pygocentrus</taxon>
    </lineage>
</organism>
<dbReference type="Proteomes" id="UP001501920">
    <property type="component" value="Chromosome 8"/>
</dbReference>
<feature type="compositionally biased region" description="Polar residues" evidence="1">
    <location>
        <begin position="485"/>
        <end position="495"/>
    </location>
</feature>
<proteinExistence type="predicted"/>
<dbReference type="AlphaFoldDB" id="A0A3B4E6Y4"/>
<feature type="region of interest" description="Disordered" evidence="1">
    <location>
        <begin position="485"/>
        <end position="556"/>
    </location>
</feature>
<reference evidence="2 3" key="1">
    <citation type="submission" date="2020-10" db="EMBL/GenBank/DDBJ databases">
        <title>Pygocentrus nattereri (red-bellied piranha) genome, fPygNat1, primary haplotype.</title>
        <authorList>
            <person name="Myers G."/>
            <person name="Meyer A."/>
            <person name="Karagic N."/>
            <person name="Pippel M."/>
            <person name="Winkler S."/>
            <person name="Tracey A."/>
            <person name="Wood J."/>
            <person name="Formenti G."/>
            <person name="Howe K."/>
            <person name="Fedrigo O."/>
            <person name="Jarvis E.D."/>
        </authorList>
    </citation>
    <scope>NUCLEOTIDE SEQUENCE [LARGE SCALE GENOMIC DNA]</scope>
</reference>
<evidence type="ECO:0000313" key="3">
    <source>
        <dbReference type="Proteomes" id="UP001501920"/>
    </source>
</evidence>
<protein>
    <submittedName>
        <fullName evidence="2">Uncharacterized protein</fullName>
    </submittedName>
</protein>
<reference evidence="2" key="2">
    <citation type="submission" date="2025-08" db="UniProtKB">
        <authorList>
            <consortium name="Ensembl"/>
        </authorList>
    </citation>
    <scope>IDENTIFICATION</scope>
</reference>
<keyword evidence="3" id="KW-1185">Reference proteome</keyword>
<name>A0A3B4E6Y4_PYGNA</name>
<feature type="compositionally biased region" description="Polar residues" evidence="1">
    <location>
        <begin position="120"/>
        <end position="149"/>
    </location>
</feature>
<feature type="compositionally biased region" description="Polar residues" evidence="1">
    <location>
        <begin position="464"/>
        <end position="473"/>
    </location>
</feature>
<feature type="compositionally biased region" description="Polar residues" evidence="1">
    <location>
        <begin position="530"/>
        <end position="556"/>
    </location>
</feature>
<dbReference type="GeneTree" id="ENSGT00940000178950"/>
<feature type="region of interest" description="Disordered" evidence="1">
    <location>
        <begin position="679"/>
        <end position="714"/>
    </location>
</feature>